<dbReference type="HOGENOM" id="CLU_871314_0_0_11"/>
<dbReference type="PATRIC" id="fig|477245.3.peg.3098"/>
<protein>
    <submittedName>
        <fullName evidence="2">Uncharacterized protein</fullName>
    </submittedName>
</protein>
<dbReference type="RefSeq" id="WP_044382280.1">
    <property type="nucleotide sequence ID" value="NZ_CP010849.1"/>
</dbReference>
<keyword evidence="3" id="KW-1185">Reference proteome</keyword>
<reference evidence="2 3" key="1">
    <citation type="submission" date="2015-02" db="EMBL/GenBank/DDBJ databases">
        <title>Genome sequence of thermotolerant Streptomyces cyaneogriseus subsp. Noncyanogenus NMWT1, the producer of nematocidal antibiotics nemadectin.</title>
        <authorList>
            <person name="Wang H."/>
            <person name="Li C."/>
            <person name="Xiang W."/>
            <person name="Wang X."/>
        </authorList>
    </citation>
    <scope>NUCLEOTIDE SEQUENCE [LARGE SCALE GENOMIC DNA]</scope>
    <source>
        <strain evidence="2 3">NMWT 1</strain>
    </source>
</reference>
<name>A0A0C5GE37_9ACTN</name>
<organism evidence="2 3">
    <name type="scientific">Streptomyces cyaneogriseus subsp. noncyanogenus</name>
    <dbReference type="NCBI Taxonomy" id="477245"/>
    <lineage>
        <taxon>Bacteria</taxon>
        <taxon>Bacillati</taxon>
        <taxon>Actinomycetota</taxon>
        <taxon>Actinomycetes</taxon>
        <taxon>Kitasatosporales</taxon>
        <taxon>Streptomycetaceae</taxon>
        <taxon>Streptomyces</taxon>
    </lineage>
</organism>
<sequence>MTTRRGFLGTATAAGAVTILGSSTATAVTAGTTGTEPVGTTVENARESILAVNRGMRANYAVLKSDLIKHLSPVVVVQNDAKGGKFTLVHNGTQESANPVSPVFELAKSISHVPLGIFSTIAPYLSDKVPNLPNADRIDPHDLKMVAFKGTGTTDWITPLKNFAANLTVARGNLDDADLPAEMVTSCGQLLDAALKFVDASVASKSFDMKSFEDFTGSVYPNIRTNMKYAADAQIAGVQQIMKKWRAQIGEEEWKDLYTVVISQWTTSVLNQNTIIIRPCMNPAKVDTHLIDLPAVEPPADPIFVALDNLARIVQDNIAAEMVFPVDHVVADALKGQQDLLSDEILDQLGGTAPGALTSSATASGLAATAGLAASGADACPFHKKVAQA</sequence>
<keyword evidence="1" id="KW-0732">Signal</keyword>
<dbReference type="PROSITE" id="PS51318">
    <property type="entry name" value="TAT"/>
    <property type="match status" value="1"/>
</dbReference>
<dbReference type="KEGG" id="scw:TU94_14590"/>
<evidence type="ECO:0000256" key="1">
    <source>
        <dbReference type="SAM" id="SignalP"/>
    </source>
</evidence>
<dbReference type="EMBL" id="CP010849">
    <property type="protein sequence ID" value="AJP02531.1"/>
    <property type="molecule type" value="Genomic_DNA"/>
</dbReference>
<evidence type="ECO:0000313" key="2">
    <source>
        <dbReference type="EMBL" id="AJP02531.1"/>
    </source>
</evidence>
<dbReference type="Proteomes" id="UP000032234">
    <property type="component" value="Chromosome"/>
</dbReference>
<gene>
    <name evidence="2" type="ORF">TU94_14590</name>
</gene>
<accession>A0A0C5GE37</accession>
<dbReference type="AlphaFoldDB" id="A0A0C5GE37"/>
<dbReference type="OrthoDB" id="9182691at2"/>
<proteinExistence type="predicted"/>
<dbReference type="InterPro" id="IPR006311">
    <property type="entry name" value="TAT_signal"/>
</dbReference>
<evidence type="ECO:0000313" key="3">
    <source>
        <dbReference type="Proteomes" id="UP000032234"/>
    </source>
</evidence>
<feature type="chain" id="PRO_5038828326" evidence="1">
    <location>
        <begin position="28"/>
        <end position="389"/>
    </location>
</feature>
<feature type="signal peptide" evidence="1">
    <location>
        <begin position="1"/>
        <end position="27"/>
    </location>
</feature>